<dbReference type="PANTHER" id="PTHR22930:SF85">
    <property type="entry name" value="GH03217P-RELATED"/>
    <property type="match status" value="1"/>
</dbReference>
<gene>
    <name evidence="11" type="ORF">RN001_001138</name>
</gene>
<dbReference type="Pfam" id="PF13613">
    <property type="entry name" value="HTH_Tnp_4"/>
    <property type="match status" value="1"/>
</dbReference>
<dbReference type="Pfam" id="PF13359">
    <property type="entry name" value="DDE_Tnp_4"/>
    <property type="match status" value="1"/>
</dbReference>
<dbReference type="InterPro" id="IPR027805">
    <property type="entry name" value="Transposase_HTH_dom"/>
</dbReference>
<evidence type="ECO:0000256" key="3">
    <source>
        <dbReference type="ARBA" id="ARBA00006958"/>
    </source>
</evidence>
<evidence type="ECO:0000256" key="8">
    <source>
        <dbReference type="SAM" id="MobiDB-lite"/>
    </source>
</evidence>
<evidence type="ECO:0000256" key="1">
    <source>
        <dbReference type="ARBA" id="ARBA00001968"/>
    </source>
</evidence>
<dbReference type="InterPro" id="IPR027806">
    <property type="entry name" value="HARBI1_dom"/>
</dbReference>
<keyword evidence="6" id="KW-0378">Hydrolase</keyword>
<dbReference type="EMBL" id="JARPUR010000001">
    <property type="protein sequence ID" value="KAK4884867.1"/>
    <property type="molecule type" value="Genomic_DNA"/>
</dbReference>
<dbReference type="GO" id="GO:0046872">
    <property type="term" value="F:metal ion binding"/>
    <property type="evidence" value="ECO:0007669"/>
    <property type="project" value="UniProtKB-KW"/>
</dbReference>
<dbReference type="Proteomes" id="UP001353858">
    <property type="component" value="Unassembled WGS sequence"/>
</dbReference>
<comment type="similarity">
    <text evidence="3">Belongs to the HARBI1 family.</text>
</comment>
<proteinExistence type="inferred from homology"/>
<keyword evidence="7" id="KW-0539">Nucleus</keyword>
<keyword evidence="12" id="KW-1185">Reference proteome</keyword>
<dbReference type="InterPro" id="IPR045249">
    <property type="entry name" value="HARBI1-like"/>
</dbReference>
<evidence type="ECO:0008006" key="13">
    <source>
        <dbReference type="Google" id="ProtNLM"/>
    </source>
</evidence>
<evidence type="ECO:0000259" key="9">
    <source>
        <dbReference type="Pfam" id="PF13359"/>
    </source>
</evidence>
<evidence type="ECO:0000256" key="4">
    <source>
        <dbReference type="ARBA" id="ARBA00022722"/>
    </source>
</evidence>
<feature type="domain" description="DDE Tnp4" evidence="9">
    <location>
        <begin position="123"/>
        <end position="213"/>
    </location>
</feature>
<evidence type="ECO:0000256" key="6">
    <source>
        <dbReference type="ARBA" id="ARBA00022801"/>
    </source>
</evidence>
<comment type="caution">
    <text evidence="11">The sequence shown here is derived from an EMBL/GenBank/DDBJ whole genome shotgun (WGS) entry which is preliminary data.</text>
</comment>
<dbReference type="GO" id="GO:0016787">
    <property type="term" value="F:hydrolase activity"/>
    <property type="evidence" value="ECO:0007669"/>
    <property type="project" value="UniProtKB-KW"/>
</dbReference>
<keyword evidence="5" id="KW-0479">Metal-binding</keyword>
<evidence type="ECO:0000256" key="5">
    <source>
        <dbReference type="ARBA" id="ARBA00022723"/>
    </source>
</evidence>
<organism evidence="11 12">
    <name type="scientific">Aquatica leii</name>
    <dbReference type="NCBI Taxonomy" id="1421715"/>
    <lineage>
        <taxon>Eukaryota</taxon>
        <taxon>Metazoa</taxon>
        <taxon>Ecdysozoa</taxon>
        <taxon>Arthropoda</taxon>
        <taxon>Hexapoda</taxon>
        <taxon>Insecta</taxon>
        <taxon>Pterygota</taxon>
        <taxon>Neoptera</taxon>
        <taxon>Endopterygota</taxon>
        <taxon>Coleoptera</taxon>
        <taxon>Polyphaga</taxon>
        <taxon>Elateriformia</taxon>
        <taxon>Elateroidea</taxon>
        <taxon>Lampyridae</taxon>
        <taxon>Luciolinae</taxon>
        <taxon>Aquatica</taxon>
    </lineage>
</organism>
<sequence>MSLLVCRPTSDSSDSDSYREEGPRLKIKKIEEFVDQIVPHYSNKTFESHFRISRKTVEMLEKSVLLTLWYLSNNETFRQISDRFCVSLSSAHCVLTRVLNFLLTLKSEYIVWPSTNEMKQKFIDCCHIKIKKPIEQGDNYVNRKGFPSIILQAICDADKMLTDVFCGEPGSLHDARVLRRSNLYAMAQNPNYFENYSLLGDSAYPRLPWLVTP</sequence>
<dbReference type="GO" id="GO:0004518">
    <property type="term" value="F:nuclease activity"/>
    <property type="evidence" value="ECO:0007669"/>
    <property type="project" value="UniProtKB-KW"/>
</dbReference>
<protein>
    <recommendedName>
        <fullName evidence="13">Harbinger transposase-derived nuclease</fullName>
    </recommendedName>
</protein>
<evidence type="ECO:0000256" key="7">
    <source>
        <dbReference type="ARBA" id="ARBA00023242"/>
    </source>
</evidence>
<comment type="subcellular location">
    <subcellularLocation>
        <location evidence="2">Nucleus</location>
    </subcellularLocation>
</comment>
<name>A0AAN7SJG3_9COLE</name>
<evidence type="ECO:0000313" key="12">
    <source>
        <dbReference type="Proteomes" id="UP001353858"/>
    </source>
</evidence>
<comment type="cofactor">
    <cofactor evidence="1">
        <name>a divalent metal cation</name>
        <dbReference type="ChEBI" id="CHEBI:60240"/>
    </cofactor>
</comment>
<keyword evidence="4" id="KW-0540">Nuclease</keyword>
<dbReference type="AlphaFoldDB" id="A0AAN7SJG3"/>
<evidence type="ECO:0000313" key="11">
    <source>
        <dbReference type="EMBL" id="KAK4884867.1"/>
    </source>
</evidence>
<dbReference type="GO" id="GO:0005634">
    <property type="term" value="C:nucleus"/>
    <property type="evidence" value="ECO:0007669"/>
    <property type="project" value="UniProtKB-SubCell"/>
</dbReference>
<feature type="domain" description="Transposase Helix-turn-helix" evidence="10">
    <location>
        <begin position="61"/>
        <end position="102"/>
    </location>
</feature>
<dbReference type="PANTHER" id="PTHR22930">
    <property type="match status" value="1"/>
</dbReference>
<reference evidence="12" key="1">
    <citation type="submission" date="2023-01" db="EMBL/GenBank/DDBJ databases">
        <title>Key to firefly adult light organ development and bioluminescence: homeobox transcription factors regulate luciferase expression and transportation to peroxisome.</title>
        <authorList>
            <person name="Fu X."/>
        </authorList>
    </citation>
    <scope>NUCLEOTIDE SEQUENCE [LARGE SCALE GENOMIC DNA]</scope>
</reference>
<feature type="region of interest" description="Disordered" evidence="8">
    <location>
        <begin position="1"/>
        <end position="20"/>
    </location>
</feature>
<evidence type="ECO:0000256" key="2">
    <source>
        <dbReference type="ARBA" id="ARBA00004123"/>
    </source>
</evidence>
<accession>A0AAN7SJG3</accession>
<evidence type="ECO:0000259" key="10">
    <source>
        <dbReference type="Pfam" id="PF13613"/>
    </source>
</evidence>